<sequence length="299" mass="34061">MHEHKQKSASTVNHILKFVLRELRDVFGVNFREFNTVMRHDCGKEFVNKTISATLAKFGIIDSNTNPYSPEENGLVERPNCTVKMGIDLKMRDENESTWTGTLPTVISNYNNTIHSVTQRTPKEVLNQIAPIRLKDKSSREQAEIRINVKLLVHDIRLIKQKERVNKRRAKANGSVGLQDFQIGQMIMVSKPPYAKSITISVGSPSKRKAKIVRATEGFKFFVQWQRTGGFLPQEKPFTESVYPIDPKFFSNRFLGCDKELASNTEEMFEEVCDNESGGDGESMNQFVEESSQTFQICS</sequence>
<dbReference type="Gene3D" id="3.30.420.10">
    <property type="entry name" value="Ribonuclease H-like superfamily/Ribonuclease H"/>
    <property type="match status" value="1"/>
</dbReference>
<dbReference type="EMBL" id="PYSW02000061">
    <property type="protein sequence ID" value="KAG2373075.1"/>
    <property type="molecule type" value="Genomic_DNA"/>
</dbReference>
<dbReference type="PANTHER" id="PTHR37984">
    <property type="entry name" value="PROTEIN CBG26694"/>
    <property type="match status" value="1"/>
</dbReference>
<gene>
    <name evidence="2" type="ORF">C9374_012921</name>
</gene>
<dbReference type="InterPro" id="IPR050951">
    <property type="entry name" value="Retrovirus_Pol_polyprotein"/>
</dbReference>
<proteinExistence type="predicted"/>
<keyword evidence="3" id="KW-1185">Reference proteome</keyword>
<organism evidence="2 3">
    <name type="scientific">Naegleria lovaniensis</name>
    <name type="common">Amoeba</name>
    <dbReference type="NCBI Taxonomy" id="51637"/>
    <lineage>
        <taxon>Eukaryota</taxon>
        <taxon>Discoba</taxon>
        <taxon>Heterolobosea</taxon>
        <taxon>Tetramitia</taxon>
        <taxon>Eutetramitia</taxon>
        <taxon>Vahlkampfiidae</taxon>
        <taxon>Naegleria</taxon>
    </lineage>
</organism>
<dbReference type="GO" id="GO:0003676">
    <property type="term" value="F:nucleic acid binding"/>
    <property type="evidence" value="ECO:0007669"/>
    <property type="project" value="InterPro"/>
</dbReference>
<dbReference type="InterPro" id="IPR036397">
    <property type="entry name" value="RNaseH_sf"/>
</dbReference>
<dbReference type="InterPro" id="IPR001584">
    <property type="entry name" value="Integrase_cat-core"/>
</dbReference>
<evidence type="ECO:0000259" key="1">
    <source>
        <dbReference type="PROSITE" id="PS50994"/>
    </source>
</evidence>
<evidence type="ECO:0000313" key="2">
    <source>
        <dbReference type="EMBL" id="KAG2373075.1"/>
    </source>
</evidence>
<dbReference type="RefSeq" id="XP_044542249.1">
    <property type="nucleotide sequence ID" value="XM_044688741.1"/>
</dbReference>
<dbReference type="PANTHER" id="PTHR37984:SF5">
    <property type="entry name" value="PROTEIN NYNRIN-LIKE"/>
    <property type="match status" value="1"/>
</dbReference>
<dbReference type="Proteomes" id="UP000816034">
    <property type="component" value="Unassembled WGS sequence"/>
</dbReference>
<feature type="domain" description="Integrase catalytic" evidence="1">
    <location>
        <begin position="1"/>
        <end position="130"/>
    </location>
</feature>
<name>A0AA88GCQ1_NAELO</name>
<dbReference type="GeneID" id="68105375"/>
<comment type="caution">
    <text evidence="2">The sequence shown here is derived from an EMBL/GenBank/DDBJ whole genome shotgun (WGS) entry which is preliminary data.</text>
</comment>
<dbReference type="AlphaFoldDB" id="A0AA88GCQ1"/>
<dbReference type="GO" id="GO:0015074">
    <property type="term" value="P:DNA integration"/>
    <property type="evidence" value="ECO:0007669"/>
    <property type="project" value="InterPro"/>
</dbReference>
<dbReference type="SUPFAM" id="SSF53098">
    <property type="entry name" value="Ribonuclease H-like"/>
    <property type="match status" value="1"/>
</dbReference>
<dbReference type="PROSITE" id="PS50994">
    <property type="entry name" value="INTEGRASE"/>
    <property type="match status" value="1"/>
</dbReference>
<evidence type="ECO:0000313" key="3">
    <source>
        <dbReference type="Proteomes" id="UP000816034"/>
    </source>
</evidence>
<accession>A0AA88GCQ1</accession>
<reference evidence="2 3" key="1">
    <citation type="journal article" date="2018" name="BMC Genomics">
        <title>The genome of Naegleria lovaniensis, the basis for a comparative approach to unravel pathogenicity factors of the human pathogenic amoeba N. fowleri.</title>
        <authorList>
            <person name="Liechti N."/>
            <person name="Schurch N."/>
            <person name="Bruggmann R."/>
            <person name="Wittwer M."/>
        </authorList>
    </citation>
    <scope>NUCLEOTIDE SEQUENCE [LARGE SCALE GENOMIC DNA]</scope>
    <source>
        <strain evidence="2 3">ATCC 30569</strain>
    </source>
</reference>
<protein>
    <recommendedName>
        <fullName evidence="1">Integrase catalytic domain-containing protein</fullName>
    </recommendedName>
</protein>
<dbReference type="InterPro" id="IPR012337">
    <property type="entry name" value="RNaseH-like_sf"/>
</dbReference>